<dbReference type="AlphaFoldDB" id="A0A7W0CTC4"/>
<sequence length="272" mass="29805">MPRVDLKAGAVDYLDTGGDGPVLVLLHGLVTDASLWRHVVAGLRADYRCVVPTLPLGSHRQAMRHGADLTLGGQARLVAEFMDTLGLRGATVAQNGAAVAVALATLRPDLVSRLVLIACEAFGHHPYGRALARIPGGLNLAFRLLRVRPLRRLPPFGLMSMRVPHGVSDGWLRPLWHDREVRRDLRAYLLAATNRQLAEATGRLRSFTGPALVVWATEDRLIPAGHGERLTALLPDARLVEIGDSYTLIPEDQPRILCSALRRFLEPFRDEA</sequence>
<evidence type="ECO:0000259" key="1">
    <source>
        <dbReference type="Pfam" id="PF00561"/>
    </source>
</evidence>
<dbReference type="GO" id="GO:0003824">
    <property type="term" value="F:catalytic activity"/>
    <property type="evidence" value="ECO:0007669"/>
    <property type="project" value="UniProtKB-ARBA"/>
</dbReference>
<dbReference type="InterPro" id="IPR000073">
    <property type="entry name" value="AB_hydrolase_1"/>
</dbReference>
<dbReference type="Proteomes" id="UP000530928">
    <property type="component" value="Unassembled WGS sequence"/>
</dbReference>
<comment type="caution">
    <text evidence="2">The sequence shown here is derived from an EMBL/GenBank/DDBJ whole genome shotgun (WGS) entry which is preliminary data.</text>
</comment>
<proteinExistence type="predicted"/>
<organism evidence="2 3">
    <name type="scientific">Nonomuraea soli</name>
    <dbReference type="NCBI Taxonomy" id="1032476"/>
    <lineage>
        <taxon>Bacteria</taxon>
        <taxon>Bacillati</taxon>
        <taxon>Actinomycetota</taxon>
        <taxon>Actinomycetes</taxon>
        <taxon>Streptosporangiales</taxon>
        <taxon>Streptosporangiaceae</taxon>
        <taxon>Nonomuraea</taxon>
    </lineage>
</organism>
<dbReference type="EMBL" id="JACDUR010000009">
    <property type="protein sequence ID" value="MBA2896765.1"/>
    <property type="molecule type" value="Genomic_DNA"/>
</dbReference>
<protein>
    <submittedName>
        <fullName evidence="2">Pimeloyl-ACP methyl ester carboxylesterase</fullName>
    </submittedName>
</protein>
<dbReference type="Pfam" id="PF00561">
    <property type="entry name" value="Abhydrolase_1"/>
    <property type="match status" value="1"/>
</dbReference>
<dbReference type="RefSeq" id="WP_181615468.1">
    <property type="nucleotide sequence ID" value="NZ_BAABAM010000008.1"/>
</dbReference>
<feature type="domain" description="AB hydrolase-1" evidence="1">
    <location>
        <begin position="21"/>
        <end position="249"/>
    </location>
</feature>
<dbReference type="InterPro" id="IPR050228">
    <property type="entry name" value="Carboxylesterase_BioH"/>
</dbReference>
<reference evidence="2 3" key="1">
    <citation type="submission" date="2020-07" db="EMBL/GenBank/DDBJ databases">
        <title>Genomic Encyclopedia of Type Strains, Phase IV (KMG-IV): sequencing the most valuable type-strain genomes for metagenomic binning, comparative biology and taxonomic classification.</title>
        <authorList>
            <person name="Goeker M."/>
        </authorList>
    </citation>
    <scope>NUCLEOTIDE SEQUENCE [LARGE SCALE GENOMIC DNA]</scope>
    <source>
        <strain evidence="2 3">DSM 45533</strain>
    </source>
</reference>
<dbReference type="SUPFAM" id="SSF53474">
    <property type="entry name" value="alpha/beta-Hydrolases"/>
    <property type="match status" value="1"/>
</dbReference>
<dbReference type="Gene3D" id="3.40.50.1820">
    <property type="entry name" value="alpha/beta hydrolase"/>
    <property type="match status" value="1"/>
</dbReference>
<gene>
    <name evidence="2" type="ORF">HNR30_008156</name>
</gene>
<accession>A0A7W0CTC4</accession>
<evidence type="ECO:0000313" key="3">
    <source>
        <dbReference type="Proteomes" id="UP000530928"/>
    </source>
</evidence>
<dbReference type="PANTHER" id="PTHR43194:SF5">
    <property type="entry name" value="PIMELOYL-[ACYL-CARRIER PROTEIN] METHYL ESTER ESTERASE"/>
    <property type="match status" value="1"/>
</dbReference>
<dbReference type="PANTHER" id="PTHR43194">
    <property type="entry name" value="HYDROLASE ALPHA/BETA FOLD FAMILY"/>
    <property type="match status" value="1"/>
</dbReference>
<name>A0A7W0CTC4_9ACTN</name>
<evidence type="ECO:0000313" key="2">
    <source>
        <dbReference type="EMBL" id="MBA2896765.1"/>
    </source>
</evidence>
<keyword evidence="3" id="KW-1185">Reference proteome</keyword>
<dbReference type="InterPro" id="IPR029058">
    <property type="entry name" value="AB_hydrolase_fold"/>
</dbReference>